<evidence type="ECO:0000313" key="2">
    <source>
        <dbReference type="Proteomes" id="UP000248021"/>
    </source>
</evidence>
<organism evidence="1 2">
    <name type="scientific">Chelatococcus asaccharovorans</name>
    <dbReference type="NCBI Taxonomy" id="28210"/>
    <lineage>
        <taxon>Bacteria</taxon>
        <taxon>Pseudomonadati</taxon>
        <taxon>Pseudomonadota</taxon>
        <taxon>Alphaproteobacteria</taxon>
        <taxon>Hyphomicrobiales</taxon>
        <taxon>Chelatococcaceae</taxon>
        <taxon>Chelatococcus</taxon>
    </lineage>
</organism>
<accession>A0A2V3TXY4</accession>
<dbReference type="Proteomes" id="UP000248021">
    <property type="component" value="Unassembled WGS sequence"/>
</dbReference>
<sequence length="147" mass="16112">MLASLEPAKRARPLVAVIGIDDAKETTGHLVPTDVLRRALWKREELGARLEPGMGEGSLALVADACSRTYRLHVTSATTSMEAVKSGNGVRIIPDLPEREWPEDRCVLTFPDHKPAGALDLALDAITVRYGERTTDVVALQLVYPRR</sequence>
<evidence type="ECO:0000313" key="1">
    <source>
        <dbReference type="EMBL" id="PXW53530.1"/>
    </source>
</evidence>
<keyword evidence="2" id="KW-1185">Reference proteome</keyword>
<proteinExistence type="predicted"/>
<dbReference type="EMBL" id="QJJK01000013">
    <property type="protein sequence ID" value="PXW53530.1"/>
    <property type="molecule type" value="Genomic_DNA"/>
</dbReference>
<protein>
    <submittedName>
        <fullName evidence="1">Uncharacterized protein</fullName>
    </submittedName>
</protein>
<dbReference type="AlphaFoldDB" id="A0A2V3TXY4"/>
<comment type="caution">
    <text evidence="1">The sequence shown here is derived from an EMBL/GenBank/DDBJ whole genome shotgun (WGS) entry which is preliminary data.</text>
</comment>
<name>A0A2V3TXY4_9HYPH</name>
<reference evidence="1 2" key="1">
    <citation type="submission" date="2018-05" db="EMBL/GenBank/DDBJ databases">
        <title>Genomic Encyclopedia of Type Strains, Phase IV (KMG-IV): sequencing the most valuable type-strain genomes for metagenomic binning, comparative biology and taxonomic classification.</title>
        <authorList>
            <person name="Goeker M."/>
        </authorList>
    </citation>
    <scope>NUCLEOTIDE SEQUENCE [LARGE SCALE GENOMIC DNA]</scope>
    <source>
        <strain evidence="1 2">DSM 6462</strain>
    </source>
</reference>
<gene>
    <name evidence="1" type="ORF">C7450_11318</name>
</gene>